<evidence type="ECO:0000313" key="2">
    <source>
        <dbReference type="Proteomes" id="UP001054837"/>
    </source>
</evidence>
<protein>
    <submittedName>
        <fullName evidence="1">Uncharacterized protein</fullName>
    </submittedName>
</protein>
<organism evidence="1 2">
    <name type="scientific">Caerostris darwini</name>
    <dbReference type="NCBI Taxonomy" id="1538125"/>
    <lineage>
        <taxon>Eukaryota</taxon>
        <taxon>Metazoa</taxon>
        <taxon>Ecdysozoa</taxon>
        <taxon>Arthropoda</taxon>
        <taxon>Chelicerata</taxon>
        <taxon>Arachnida</taxon>
        <taxon>Araneae</taxon>
        <taxon>Araneomorphae</taxon>
        <taxon>Entelegynae</taxon>
        <taxon>Araneoidea</taxon>
        <taxon>Araneidae</taxon>
        <taxon>Caerostris</taxon>
    </lineage>
</organism>
<accession>A0AAV4RAU8</accession>
<reference evidence="1 2" key="1">
    <citation type="submission" date="2021-06" db="EMBL/GenBank/DDBJ databases">
        <title>Caerostris darwini draft genome.</title>
        <authorList>
            <person name="Kono N."/>
            <person name="Arakawa K."/>
        </authorList>
    </citation>
    <scope>NUCLEOTIDE SEQUENCE [LARGE SCALE GENOMIC DNA]</scope>
</reference>
<keyword evidence="2" id="KW-1185">Reference proteome</keyword>
<dbReference type="AlphaFoldDB" id="A0AAV4RAU8"/>
<gene>
    <name evidence="1" type="ORF">CDAR_253081</name>
</gene>
<name>A0AAV4RAU8_9ARAC</name>
<dbReference type="Proteomes" id="UP001054837">
    <property type="component" value="Unassembled WGS sequence"/>
</dbReference>
<proteinExistence type="predicted"/>
<sequence>MFQRFDPRTSPPLSPDLINLWSGKSSDVPSLLFSLTNKSAKTFHASRMRDRNADTDHSYALLGLNRKLKGERFDLLLLNRSTLVLMPGLDLGCYLSSVSRHYSNLIFLLKLSLQYRPLEDVAFQKFVT</sequence>
<comment type="caution">
    <text evidence="1">The sequence shown here is derived from an EMBL/GenBank/DDBJ whole genome shotgun (WGS) entry which is preliminary data.</text>
</comment>
<dbReference type="EMBL" id="BPLQ01005810">
    <property type="protein sequence ID" value="GIY17552.1"/>
    <property type="molecule type" value="Genomic_DNA"/>
</dbReference>
<evidence type="ECO:0000313" key="1">
    <source>
        <dbReference type="EMBL" id="GIY17552.1"/>
    </source>
</evidence>